<dbReference type="RefSeq" id="WP_264732881.1">
    <property type="nucleotide sequence ID" value="NZ_JAPDNR010000001.1"/>
</dbReference>
<accession>A0ABT3IQ15</accession>
<keyword evidence="2" id="KW-1185">Reference proteome</keyword>
<organism evidence="1 2">
    <name type="scientific">Chitinophaga nivalis</name>
    <dbReference type="NCBI Taxonomy" id="2991709"/>
    <lineage>
        <taxon>Bacteria</taxon>
        <taxon>Pseudomonadati</taxon>
        <taxon>Bacteroidota</taxon>
        <taxon>Chitinophagia</taxon>
        <taxon>Chitinophagales</taxon>
        <taxon>Chitinophagaceae</taxon>
        <taxon>Chitinophaga</taxon>
    </lineage>
</organism>
<protein>
    <recommendedName>
        <fullName evidence="3">Sigma-70 family RNA polymerase sigma factor</fullName>
    </recommendedName>
</protein>
<reference evidence="1 2" key="1">
    <citation type="submission" date="2022-10" db="EMBL/GenBank/DDBJ databases">
        <title>Chitinophaga nivalis PC15 sp. nov., isolated from Pyeongchang county, South Korea.</title>
        <authorList>
            <person name="Trinh H.N."/>
        </authorList>
    </citation>
    <scope>NUCLEOTIDE SEQUENCE [LARGE SCALE GENOMIC DNA]</scope>
    <source>
        <strain evidence="1 2">PC14</strain>
    </source>
</reference>
<comment type="caution">
    <text evidence="1">The sequence shown here is derived from an EMBL/GenBank/DDBJ whole genome shotgun (WGS) entry which is preliminary data.</text>
</comment>
<dbReference type="Proteomes" id="UP001207742">
    <property type="component" value="Unassembled WGS sequence"/>
</dbReference>
<dbReference type="EMBL" id="JAPDNS010000002">
    <property type="protein sequence ID" value="MCW3486067.1"/>
    <property type="molecule type" value="Genomic_DNA"/>
</dbReference>
<gene>
    <name evidence="1" type="ORF">OL497_19355</name>
</gene>
<evidence type="ECO:0008006" key="3">
    <source>
        <dbReference type="Google" id="ProtNLM"/>
    </source>
</evidence>
<sequence length="196" mass="23008">MIDSETLIRLQDISNSEWEAIFKEQVLYAELKLKKAGLSTRFEADSEASAVDFVQEAIKRVFEGRRRWNFHDKPDIRIFLKHVVKSLIGNHFKQTGRIEVNSQRRNQIVVSGRDMDYLTNLPDNDLPDEEIEVTNEVWAELETAFGNDEEYLIFIEFLECKKPRDLSVEYSKDISDIYNIIKKGKRYCISIKNKIL</sequence>
<evidence type="ECO:0000313" key="1">
    <source>
        <dbReference type="EMBL" id="MCW3486067.1"/>
    </source>
</evidence>
<name>A0ABT3IQ15_9BACT</name>
<evidence type="ECO:0000313" key="2">
    <source>
        <dbReference type="Proteomes" id="UP001207742"/>
    </source>
</evidence>
<proteinExistence type="predicted"/>